<evidence type="ECO:0000259" key="8">
    <source>
        <dbReference type="Pfam" id="PF03941"/>
    </source>
</evidence>
<evidence type="ECO:0000256" key="1">
    <source>
        <dbReference type="ARBA" id="ARBA00004123"/>
    </source>
</evidence>
<proteinExistence type="inferred from homology"/>
<feature type="region of interest" description="Disordered" evidence="7">
    <location>
        <begin position="71"/>
        <end position="152"/>
    </location>
</feature>
<comment type="caution">
    <text evidence="9">The sequence shown here is derived from an EMBL/GenBank/DDBJ whole genome shotgun (WGS) entry which is preliminary data.</text>
</comment>
<protein>
    <submittedName>
        <fullName evidence="9">Sli15 protein</fullName>
    </submittedName>
</protein>
<evidence type="ECO:0000256" key="6">
    <source>
        <dbReference type="ARBA" id="ARBA00023242"/>
    </source>
</evidence>
<keyword evidence="10" id="KW-1185">Reference proteome</keyword>
<keyword evidence="5" id="KW-0206">Cytoskeleton</keyword>
<name>A0AAV5S0Q9_MAUHU</name>
<feature type="compositionally biased region" description="Polar residues" evidence="7">
    <location>
        <begin position="578"/>
        <end position="587"/>
    </location>
</feature>
<evidence type="ECO:0000256" key="7">
    <source>
        <dbReference type="SAM" id="MobiDB-lite"/>
    </source>
</evidence>
<evidence type="ECO:0000256" key="3">
    <source>
        <dbReference type="ARBA" id="ARBA00010042"/>
    </source>
</evidence>
<comment type="subcellular location">
    <subcellularLocation>
        <location evidence="2">Cytoplasm</location>
        <location evidence="2">Cytoskeleton</location>
        <location evidence="2">Spindle</location>
    </subcellularLocation>
    <subcellularLocation>
        <location evidence="1">Nucleus</location>
    </subcellularLocation>
</comment>
<evidence type="ECO:0000313" key="9">
    <source>
        <dbReference type="EMBL" id="GMM56458.1"/>
    </source>
</evidence>
<dbReference type="GO" id="GO:0005819">
    <property type="term" value="C:spindle"/>
    <property type="evidence" value="ECO:0007669"/>
    <property type="project" value="UniProtKB-SubCell"/>
</dbReference>
<dbReference type="Pfam" id="PF03941">
    <property type="entry name" value="INCENP_ARK-bind"/>
    <property type="match status" value="1"/>
</dbReference>
<organism evidence="9 10">
    <name type="scientific">Maudiozyma humilis</name>
    <name type="common">Sour dough yeast</name>
    <name type="synonym">Kazachstania humilis</name>
    <dbReference type="NCBI Taxonomy" id="51915"/>
    <lineage>
        <taxon>Eukaryota</taxon>
        <taxon>Fungi</taxon>
        <taxon>Dikarya</taxon>
        <taxon>Ascomycota</taxon>
        <taxon>Saccharomycotina</taxon>
        <taxon>Saccharomycetes</taxon>
        <taxon>Saccharomycetales</taxon>
        <taxon>Saccharomycetaceae</taxon>
        <taxon>Maudiozyma</taxon>
    </lineage>
</organism>
<feature type="compositionally biased region" description="Polar residues" evidence="7">
    <location>
        <begin position="427"/>
        <end position="441"/>
    </location>
</feature>
<feature type="compositionally biased region" description="Polar residues" evidence="7">
    <location>
        <begin position="468"/>
        <end position="483"/>
    </location>
</feature>
<evidence type="ECO:0000256" key="4">
    <source>
        <dbReference type="ARBA" id="ARBA00022490"/>
    </source>
</evidence>
<feature type="compositionally biased region" description="Basic and acidic residues" evidence="7">
    <location>
        <begin position="72"/>
        <end position="100"/>
    </location>
</feature>
<keyword evidence="4" id="KW-0963">Cytoplasm</keyword>
<keyword evidence="6" id="KW-0539">Nucleus</keyword>
<dbReference type="Proteomes" id="UP001377567">
    <property type="component" value="Unassembled WGS sequence"/>
</dbReference>
<evidence type="ECO:0000256" key="5">
    <source>
        <dbReference type="ARBA" id="ARBA00023212"/>
    </source>
</evidence>
<feature type="domain" description="Inner centromere protein ARK-binding" evidence="8">
    <location>
        <begin position="672"/>
        <end position="722"/>
    </location>
</feature>
<dbReference type="AlphaFoldDB" id="A0AAV5S0Q9"/>
<accession>A0AAV5S0Q9</accession>
<feature type="compositionally biased region" description="Polar residues" evidence="7">
    <location>
        <begin position="409"/>
        <end position="418"/>
    </location>
</feature>
<evidence type="ECO:0000256" key="2">
    <source>
        <dbReference type="ARBA" id="ARBA00004186"/>
    </source>
</evidence>
<comment type="similarity">
    <text evidence="3">Belongs to the INCENP family.</text>
</comment>
<feature type="compositionally biased region" description="Polar residues" evidence="7">
    <location>
        <begin position="138"/>
        <end position="152"/>
    </location>
</feature>
<feature type="compositionally biased region" description="Polar residues" evidence="7">
    <location>
        <begin position="389"/>
        <end position="399"/>
    </location>
</feature>
<sequence>MEWAVQAAKRKNVQPAGGSRSIVETINALNNIDTRLQADATEIATGGIRWARKITEMREVQLLSPEHTNTFKRVEEVHNDSTPRKEAAAKQDASRHELDATPRSVGQQDNVVSDDKYSKQKKEVSRSPLVTRPPWSPYKSNNPTLRSNGSTGTFETESLINAARSNGSTRTFESGSVINAVKSNGSTRTLNITTGIVPTPAIGDKKIDLSAVANAPAPPVNLPVIASTDKNETSSRLTISSTASLSTTTTKINPHKSPNATINRMKRRSNMFVPLPKKDPLTVHDASKFNQNHTISGTSLRIQKQHNLSPKMQLKTRQSVAVRGSSRLHSPARSGNVFDRLSSTSTKSFDKKISSRQSAGRKFTASSIDLSGSPMKRHSSRRTSHVPRNLNTGLSSANAPSEDPRMSETLKNIFSTGSENEKHDSVKSTNNTLGTKQTTPLSAARRSLVPVSNRRASLDHEKRHSLAIGSSQNSRASNASEKNLSIIGEEKSSSRVRGNSAAGNSKIAESLATHEEQPSNSITSHKNDHRLTKFQLLRPQETQTDDLKRKLNKRLSEVMKNQQESEKQKKDMQRKRSINTSTKQRTKNYSEFKSFRTSRKLSNTRASGVFGNISQASENDDSHISKSQGGIDTRNILDALDTGDYRMRVGESLDDLPQKPATEAPGNATLPEIFSDSDREDTVTLKDWAKAPYLQEQLKLQQKWDYRKIFGPVAPIHLDEIFGTSRFEKYKSSHASNN</sequence>
<dbReference type="InterPro" id="IPR005635">
    <property type="entry name" value="Inner_centromere_prot_ARK-bd"/>
</dbReference>
<evidence type="ECO:0000313" key="10">
    <source>
        <dbReference type="Proteomes" id="UP001377567"/>
    </source>
</evidence>
<feature type="compositionally biased region" description="Basic and acidic residues" evidence="7">
    <location>
        <begin position="558"/>
        <end position="571"/>
    </location>
</feature>
<feature type="region of interest" description="Disordered" evidence="7">
    <location>
        <begin position="558"/>
        <end position="603"/>
    </location>
</feature>
<reference evidence="9 10" key="1">
    <citation type="journal article" date="2023" name="Elife">
        <title>Identification of key yeast species and microbe-microbe interactions impacting larval growth of Drosophila in the wild.</title>
        <authorList>
            <person name="Mure A."/>
            <person name="Sugiura Y."/>
            <person name="Maeda R."/>
            <person name="Honda K."/>
            <person name="Sakurai N."/>
            <person name="Takahashi Y."/>
            <person name="Watada M."/>
            <person name="Katoh T."/>
            <person name="Gotoh A."/>
            <person name="Gotoh Y."/>
            <person name="Taniguchi I."/>
            <person name="Nakamura K."/>
            <person name="Hayashi T."/>
            <person name="Katayama T."/>
            <person name="Uemura T."/>
            <person name="Hattori Y."/>
        </authorList>
    </citation>
    <scope>NUCLEOTIDE SEQUENCE [LARGE SCALE GENOMIC DNA]</scope>
    <source>
        <strain evidence="9 10">KH-74</strain>
    </source>
</reference>
<gene>
    <name evidence="9" type="ORF">DAKH74_030740</name>
</gene>
<feature type="region of interest" description="Disordered" evidence="7">
    <location>
        <begin position="323"/>
        <end position="546"/>
    </location>
</feature>
<feature type="compositionally biased region" description="Basic residues" evidence="7">
    <location>
        <begin position="375"/>
        <end position="385"/>
    </location>
</feature>
<feature type="compositionally biased region" description="Basic and acidic residues" evidence="7">
    <location>
        <begin position="113"/>
        <end position="125"/>
    </location>
</feature>
<dbReference type="GO" id="GO:0005634">
    <property type="term" value="C:nucleus"/>
    <property type="evidence" value="ECO:0007669"/>
    <property type="project" value="UniProtKB-SubCell"/>
</dbReference>
<dbReference type="EMBL" id="BTGD01000008">
    <property type="protein sequence ID" value="GMM56458.1"/>
    <property type="molecule type" value="Genomic_DNA"/>
</dbReference>